<dbReference type="AlphaFoldDB" id="A0A7I9VJ11"/>
<accession>A0A7I9VJ11</accession>
<evidence type="ECO:0000313" key="2">
    <source>
        <dbReference type="EMBL" id="GEJ56406.1"/>
    </source>
</evidence>
<evidence type="ECO:0008006" key="4">
    <source>
        <dbReference type="Google" id="ProtNLM"/>
    </source>
</evidence>
<organism evidence="2 3">
    <name type="scientific">Anaeromyxobacter diazotrophicus</name>
    <dbReference type="NCBI Taxonomy" id="2590199"/>
    <lineage>
        <taxon>Bacteria</taxon>
        <taxon>Pseudomonadati</taxon>
        <taxon>Myxococcota</taxon>
        <taxon>Myxococcia</taxon>
        <taxon>Myxococcales</taxon>
        <taxon>Cystobacterineae</taxon>
        <taxon>Anaeromyxobacteraceae</taxon>
        <taxon>Anaeromyxobacter</taxon>
    </lineage>
</organism>
<evidence type="ECO:0000313" key="3">
    <source>
        <dbReference type="Proteomes" id="UP000503640"/>
    </source>
</evidence>
<feature type="compositionally biased region" description="Low complexity" evidence="1">
    <location>
        <begin position="26"/>
        <end position="40"/>
    </location>
</feature>
<protein>
    <recommendedName>
        <fullName evidence="4">Porin</fullName>
    </recommendedName>
</protein>
<dbReference type="EMBL" id="BJTG01000002">
    <property type="protein sequence ID" value="GEJ56406.1"/>
    <property type="molecule type" value="Genomic_DNA"/>
</dbReference>
<dbReference type="SUPFAM" id="SSF56935">
    <property type="entry name" value="Porins"/>
    <property type="match status" value="1"/>
</dbReference>
<name>A0A7I9VJ11_9BACT</name>
<sequence length="439" mass="46373">MMVAPAIGSAQTAEPQPSVPAPVPAAPSEAQPAPSAVPAAKPAPAKVTITPYGFILLQSFWNDGPFSAKDYPGQVLQNHDGGAFLMSARGSRFGFKVALPDDPFTGAQLSGVIEGDFKGGFANNTTTSANWYNSMFRLRLAYMTASWGDASNKFSFVIGQDWKIVAPLAPTSIAFGYDQMFTQAGNLNNRDQQIKAIYDMVSGGVGLNVSAAMLGPQDTAAITGTGTPVVGVTTADYGAGNRSRMPNFEGRLAVNMRDGKKKVAEVGVAGAVGWRRYDNVNTPNTTVDTTTKLGAVDAVFNFPFITLQGEGYVSDGMEDSYTSLLSSAVIVNSTGAGAAAHASSAVNIQSQGYWAQAILKPLDSVQIPVGYGMAQVRYHGAAAAVGTRFRNAQFHTGLLFNMTNPWKFGFEFTRTTSGYNNNQGPATANQYVLASKLDF</sequence>
<reference evidence="3" key="1">
    <citation type="journal article" date="2020" name="Appl. Environ. Microbiol.">
        <title>Diazotrophic Anaeromyxobacter Isolates from Soils.</title>
        <authorList>
            <person name="Masuda Y."/>
            <person name="Yamanaka H."/>
            <person name="Xu Z.X."/>
            <person name="Shiratori Y."/>
            <person name="Aono T."/>
            <person name="Amachi S."/>
            <person name="Senoo K."/>
            <person name="Itoh H."/>
        </authorList>
    </citation>
    <scope>NUCLEOTIDE SEQUENCE [LARGE SCALE GENOMIC DNA]</scope>
    <source>
        <strain evidence="3">R267</strain>
    </source>
</reference>
<gene>
    <name evidence="2" type="ORF">AMYX_11470</name>
</gene>
<evidence type="ECO:0000256" key="1">
    <source>
        <dbReference type="SAM" id="MobiDB-lite"/>
    </source>
</evidence>
<proteinExistence type="predicted"/>
<feature type="region of interest" description="Disordered" evidence="1">
    <location>
        <begin position="1"/>
        <end position="40"/>
    </location>
</feature>
<dbReference type="Proteomes" id="UP000503640">
    <property type="component" value="Unassembled WGS sequence"/>
</dbReference>
<keyword evidence="3" id="KW-1185">Reference proteome</keyword>
<comment type="caution">
    <text evidence="2">The sequence shown here is derived from an EMBL/GenBank/DDBJ whole genome shotgun (WGS) entry which is preliminary data.</text>
</comment>